<dbReference type="InterPro" id="IPR001881">
    <property type="entry name" value="EGF-like_Ca-bd_dom"/>
</dbReference>
<dbReference type="SMART" id="SM00181">
    <property type="entry name" value="EGF"/>
    <property type="match status" value="2"/>
</dbReference>
<dbReference type="HOGENOM" id="CLU_000288_43_5_1"/>
<comment type="subcellular location">
    <subcellularLocation>
        <location evidence="1">Membrane</location>
        <topology evidence="1">Single-pass membrane protein</topology>
    </subcellularLocation>
</comment>
<keyword evidence="3" id="KW-1015">Disulfide bond</keyword>
<organism evidence="7 8">
    <name type="scientific">Oryza sativa subsp. indica</name>
    <name type="common">Rice</name>
    <dbReference type="NCBI Taxonomy" id="39946"/>
    <lineage>
        <taxon>Eukaryota</taxon>
        <taxon>Viridiplantae</taxon>
        <taxon>Streptophyta</taxon>
        <taxon>Embryophyta</taxon>
        <taxon>Tracheophyta</taxon>
        <taxon>Spermatophyta</taxon>
        <taxon>Magnoliopsida</taxon>
        <taxon>Liliopsida</taxon>
        <taxon>Poales</taxon>
        <taxon>Poaceae</taxon>
        <taxon>BOP clade</taxon>
        <taxon>Oryzoideae</taxon>
        <taxon>Oryzeae</taxon>
        <taxon>Oryzinae</taxon>
        <taxon>Oryza</taxon>
        <taxon>Oryza sativa</taxon>
    </lineage>
</organism>
<feature type="signal peptide" evidence="4">
    <location>
        <begin position="1"/>
        <end position="23"/>
    </location>
</feature>
<evidence type="ECO:0000256" key="3">
    <source>
        <dbReference type="ARBA" id="ARBA00023157"/>
    </source>
</evidence>
<proteinExistence type="predicted"/>
<dbReference type="Pfam" id="PF13947">
    <property type="entry name" value="GUB_WAK_bind"/>
    <property type="match status" value="1"/>
</dbReference>
<dbReference type="InterPro" id="IPR000742">
    <property type="entry name" value="EGF"/>
</dbReference>
<dbReference type="GO" id="GO:0016020">
    <property type="term" value="C:membrane"/>
    <property type="evidence" value="ECO:0007669"/>
    <property type="project" value="UniProtKB-SubCell"/>
</dbReference>
<dbReference type="AlphaFoldDB" id="B8BCP4"/>
<protein>
    <recommendedName>
        <fullName evidence="9">EGF-like calcium-binding domain-containing protein</fullName>
    </recommendedName>
</protein>
<reference evidence="7 8" key="1">
    <citation type="journal article" date="2005" name="PLoS Biol.">
        <title>The genomes of Oryza sativa: a history of duplications.</title>
        <authorList>
            <person name="Yu J."/>
            <person name="Wang J."/>
            <person name="Lin W."/>
            <person name="Li S."/>
            <person name="Li H."/>
            <person name="Zhou J."/>
            <person name="Ni P."/>
            <person name="Dong W."/>
            <person name="Hu S."/>
            <person name="Zeng C."/>
            <person name="Zhang J."/>
            <person name="Zhang Y."/>
            <person name="Li R."/>
            <person name="Xu Z."/>
            <person name="Li S."/>
            <person name="Li X."/>
            <person name="Zheng H."/>
            <person name="Cong L."/>
            <person name="Lin L."/>
            <person name="Yin J."/>
            <person name="Geng J."/>
            <person name="Li G."/>
            <person name="Shi J."/>
            <person name="Liu J."/>
            <person name="Lv H."/>
            <person name="Li J."/>
            <person name="Wang J."/>
            <person name="Deng Y."/>
            <person name="Ran L."/>
            <person name="Shi X."/>
            <person name="Wang X."/>
            <person name="Wu Q."/>
            <person name="Li C."/>
            <person name="Ren X."/>
            <person name="Wang J."/>
            <person name="Wang X."/>
            <person name="Li D."/>
            <person name="Liu D."/>
            <person name="Zhang X."/>
            <person name="Ji Z."/>
            <person name="Zhao W."/>
            <person name="Sun Y."/>
            <person name="Zhang Z."/>
            <person name="Bao J."/>
            <person name="Han Y."/>
            <person name="Dong L."/>
            <person name="Ji J."/>
            <person name="Chen P."/>
            <person name="Wu S."/>
            <person name="Liu J."/>
            <person name="Xiao Y."/>
            <person name="Bu D."/>
            <person name="Tan J."/>
            <person name="Yang L."/>
            <person name="Ye C."/>
            <person name="Zhang J."/>
            <person name="Xu J."/>
            <person name="Zhou Y."/>
            <person name="Yu Y."/>
            <person name="Zhang B."/>
            <person name="Zhuang S."/>
            <person name="Wei H."/>
            <person name="Liu B."/>
            <person name="Lei M."/>
            <person name="Yu H."/>
            <person name="Li Y."/>
            <person name="Xu H."/>
            <person name="Wei S."/>
            <person name="He X."/>
            <person name="Fang L."/>
            <person name="Zhang Z."/>
            <person name="Zhang Y."/>
            <person name="Huang X."/>
            <person name="Su Z."/>
            <person name="Tong W."/>
            <person name="Li J."/>
            <person name="Tong Z."/>
            <person name="Li S."/>
            <person name="Ye J."/>
            <person name="Wang L."/>
            <person name="Fang L."/>
            <person name="Lei T."/>
            <person name="Chen C."/>
            <person name="Chen H."/>
            <person name="Xu Z."/>
            <person name="Li H."/>
            <person name="Huang H."/>
            <person name="Zhang F."/>
            <person name="Xu H."/>
            <person name="Li N."/>
            <person name="Zhao C."/>
            <person name="Li S."/>
            <person name="Dong L."/>
            <person name="Huang Y."/>
            <person name="Li L."/>
            <person name="Xi Y."/>
            <person name="Qi Q."/>
            <person name="Li W."/>
            <person name="Zhang B."/>
            <person name="Hu W."/>
            <person name="Zhang Y."/>
            <person name="Tian X."/>
            <person name="Jiao Y."/>
            <person name="Liang X."/>
            <person name="Jin J."/>
            <person name="Gao L."/>
            <person name="Zheng W."/>
            <person name="Hao B."/>
            <person name="Liu S."/>
            <person name="Wang W."/>
            <person name="Yuan L."/>
            <person name="Cao M."/>
            <person name="McDermott J."/>
            <person name="Samudrala R."/>
            <person name="Wang J."/>
            <person name="Wong G.K."/>
            <person name="Yang H."/>
        </authorList>
    </citation>
    <scope>NUCLEOTIDE SEQUENCE [LARGE SCALE GENOMIC DNA]</scope>
    <source>
        <strain evidence="8">cv. 93-11</strain>
    </source>
</reference>
<feature type="domain" description="EGF-like calcium-binding" evidence="5">
    <location>
        <begin position="296"/>
        <end position="335"/>
    </location>
</feature>
<evidence type="ECO:0000256" key="1">
    <source>
        <dbReference type="ARBA" id="ARBA00004167"/>
    </source>
</evidence>
<accession>B8BCP4</accession>
<dbReference type="GO" id="GO:0030247">
    <property type="term" value="F:polysaccharide binding"/>
    <property type="evidence" value="ECO:0007669"/>
    <property type="project" value="InterPro"/>
</dbReference>
<dbReference type="CDD" id="cd00054">
    <property type="entry name" value="EGF_CA"/>
    <property type="match status" value="1"/>
</dbReference>
<evidence type="ECO:0000313" key="8">
    <source>
        <dbReference type="Proteomes" id="UP000007015"/>
    </source>
</evidence>
<feature type="domain" description="EGF-like" evidence="6">
    <location>
        <begin position="246"/>
        <end position="295"/>
    </location>
</feature>
<dbReference type="SUPFAM" id="SSF57196">
    <property type="entry name" value="EGF/Laminin"/>
    <property type="match status" value="1"/>
</dbReference>
<dbReference type="InterPro" id="IPR018097">
    <property type="entry name" value="EGF_Ca-bd_CS"/>
</dbReference>
<dbReference type="PROSITE" id="PS01187">
    <property type="entry name" value="EGF_CA"/>
    <property type="match status" value="1"/>
</dbReference>
<name>B8BCP4_ORYSI</name>
<keyword evidence="8" id="KW-1185">Reference proteome</keyword>
<keyword evidence="2 4" id="KW-0732">Signal</keyword>
<dbReference type="InterPro" id="IPR025287">
    <property type="entry name" value="WAK_GUB"/>
</dbReference>
<evidence type="ECO:0008006" key="9">
    <source>
        <dbReference type="Google" id="ProtNLM"/>
    </source>
</evidence>
<gene>
    <name evidence="7" type="ORF">OsI_31726</name>
</gene>
<dbReference type="EMBL" id="CM000134">
    <property type="protein sequence ID" value="EEC84737.1"/>
    <property type="molecule type" value="Genomic_DNA"/>
</dbReference>
<dbReference type="FunFam" id="2.10.25.10:FF:000563">
    <property type="entry name" value="Wall-associated receptor kinase-like 8"/>
    <property type="match status" value="1"/>
</dbReference>
<feature type="chain" id="PRO_5002868084" description="EGF-like calcium-binding domain-containing protein" evidence="4">
    <location>
        <begin position="24"/>
        <end position="446"/>
    </location>
</feature>
<dbReference type="STRING" id="39946.B8BCP4"/>
<dbReference type="OMA" id="CYNEVER"/>
<dbReference type="PANTHER" id="PTHR33491">
    <property type="entry name" value="OSJNBA0016N04.9 PROTEIN"/>
    <property type="match status" value="1"/>
</dbReference>
<evidence type="ECO:0000259" key="6">
    <source>
        <dbReference type="SMART" id="SM00181"/>
    </source>
</evidence>
<evidence type="ECO:0000259" key="5">
    <source>
        <dbReference type="SMART" id="SM00179"/>
    </source>
</evidence>
<evidence type="ECO:0000313" key="7">
    <source>
        <dbReference type="EMBL" id="EEC84737.1"/>
    </source>
</evidence>
<dbReference type="Proteomes" id="UP000007015">
    <property type="component" value="Chromosome 9"/>
</dbReference>
<feature type="domain" description="EGF-like" evidence="6">
    <location>
        <begin position="299"/>
        <end position="335"/>
    </location>
</feature>
<evidence type="ECO:0000256" key="2">
    <source>
        <dbReference type="ARBA" id="ARBA00022729"/>
    </source>
</evidence>
<dbReference type="Gene3D" id="2.10.25.10">
    <property type="entry name" value="Laminin"/>
    <property type="match status" value="1"/>
</dbReference>
<dbReference type="GO" id="GO:0005509">
    <property type="term" value="F:calcium ion binding"/>
    <property type="evidence" value="ECO:0007669"/>
    <property type="project" value="InterPro"/>
</dbReference>
<dbReference type="Gramene" id="BGIOSGA029599-TA">
    <property type="protein sequence ID" value="BGIOSGA029599-PA"/>
    <property type="gene ID" value="BGIOSGA029599"/>
</dbReference>
<dbReference type="SMART" id="SM00179">
    <property type="entry name" value="EGF_CA"/>
    <property type="match status" value="1"/>
</dbReference>
<evidence type="ECO:0000256" key="4">
    <source>
        <dbReference type="SAM" id="SignalP"/>
    </source>
</evidence>
<sequence length="446" mass="48867">MTKLLHSACLLICISGAIGLAAAAAGRPGCQTRCGDVDIPFPFGIGDHCAIHEGFRLECDNATKGTSNQKPFWGDFEVIKISMEDGKVWVKAYMSRQCYNQSTGGMSYSDASANLSGSSFWLSDTDNKITVIGCKTLAYMTTDSYVIGCSSACDNKVNKLTPKNGSCSGAGCCQANVPKSIQYYQGYFNEGYNTTKIWMSSPCSYMAVMETAAFNFSTSYLTSSVFYDTYKGGVPVVYDWAITSKTCTEARRNKTSYACISNNSQCIDNLTNAQGYRCKCSNGYEGNPYIKDGCKDIDECLNNATYPCKGICTNTLGNFTCSCSPGSYMMNGDCMPKKKLRFDSVPVVVDILDDQIKNSENMPFLEEIAELAAQCLEMSGVNRPSMKHIADNLDRLRKVMQHPWAEQNSEELESLLGESSMVSSRYTSTGNFSIERKGVMELDSGR</sequence>